<evidence type="ECO:0000313" key="7">
    <source>
        <dbReference type="EMBL" id="CAH0776060.1"/>
    </source>
</evidence>
<dbReference type="GO" id="GO:0005634">
    <property type="term" value="C:nucleus"/>
    <property type="evidence" value="ECO:0007669"/>
    <property type="project" value="TreeGrafter"/>
</dbReference>
<dbReference type="SUPFAM" id="SSF47370">
    <property type="entry name" value="Bromodomain"/>
    <property type="match status" value="2"/>
</dbReference>
<evidence type="ECO:0000313" key="8">
    <source>
        <dbReference type="Proteomes" id="UP001152759"/>
    </source>
</evidence>
<organism evidence="7 8">
    <name type="scientific">Bemisia tabaci</name>
    <name type="common">Sweetpotato whitefly</name>
    <name type="synonym">Aleurodes tabaci</name>
    <dbReference type="NCBI Taxonomy" id="7038"/>
    <lineage>
        <taxon>Eukaryota</taxon>
        <taxon>Metazoa</taxon>
        <taxon>Ecdysozoa</taxon>
        <taxon>Arthropoda</taxon>
        <taxon>Hexapoda</taxon>
        <taxon>Insecta</taxon>
        <taxon>Pterygota</taxon>
        <taxon>Neoptera</taxon>
        <taxon>Paraneoptera</taxon>
        <taxon>Hemiptera</taxon>
        <taxon>Sternorrhyncha</taxon>
        <taxon>Aleyrodoidea</taxon>
        <taxon>Aleyrodidae</taxon>
        <taxon>Aleyrodinae</taxon>
        <taxon>Bemisia</taxon>
    </lineage>
</organism>
<feature type="compositionally biased region" description="Acidic residues" evidence="4">
    <location>
        <begin position="473"/>
        <end position="486"/>
    </location>
</feature>
<dbReference type="GO" id="GO:0000785">
    <property type="term" value="C:chromatin"/>
    <property type="evidence" value="ECO:0007669"/>
    <property type="project" value="TreeGrafter"/>
</dbReference>
<feature type="region of interest" description="Disordered" evidence="4">
    <location>
        <begin position="510"/>
        <end position="549"/>
    </location>
</feature>
<evidence type="ECO:0000256" key="3">
    <source>
        <dbReference type="PROSITE-ProRule" id="PRU00035"/>
    </source>
</evidence>
<keyword evidence="1" id="KW-0677">Repeat</keyword>
<feature type="compositionally biased region" description="Basic and acidic residues" evidence="4">
    <location>
        <begin position="706"/>
        <end position="723"/>
    </location>
</feature>
<dbReference type="PROSITE" id="PS51525">
    <property type="entry name" value="NET"/>
    <property type="match status" value="1"/>
</dbReference>
<dbReference type="CDD" id="cd05497">
    <property type="entry name" value="Bromo_Brdt_I_like"/>
    <property type="match status" value="1"/>
</dbReference>
<reference evidence="7" key="1">
    <citation type="submission" date="2021-12" db="EMBL/GenBank/DDBJ databases">
        <authorList>
            <person name="King R."/>
        </authorList>
    </citation>
    <scope>NUCLEOTIDE SEQUENCE</scope>
</reference>
<dbReference type="Gene3D" id="1.20.920.10">
    <property type="entry name" value="Bromodomain-like"/>
    <property type="match status" value="2"/>
</dbReference>
<feature type="compositionally biased region" description="Basic residues" evidence="4">
    <location>
        <begin position="692"/>
        <end position="705"/>
    </location>
</feature>
<dbReference type="EMBL" id="OU963868">
    <property type="protein sequence ID" value="CAH0776060.1"/>
    <property type="molecule type" value="Genomic_DNA"/>
</dbReference>
<dbReference type="InterPro" id="IPR043508">
    <property type="entry name" value="Bromo_Brdt_I"/>
</dbReference>
<dbReference type="InterPro" id="IPR001487">
    <property type="entry name" value="Bromodomain"/>
</dbReference>
<dbReference type="SMART" id="SM00297">
    <property type="entry name" value="BROMO"/>
    <property type="match status" value="2"/>
</dbReference>
<feature type="compositionally biased region" description="Low complexity" evidence="4">
    <location>
        <begin position="283"/>
        <end position="295"/>
    </location>
</feature>
<dbReference type="PROSITE" id="PS50014">
    <property type="entry name" value="BROMODOMAIN_2"/>
    <property type="match status" value="2"/>
</dbReference>
<dbReference type="FunFam" id="1.20.1270.220:FF:000001">
    <property type="entry name" value="bromodomain-containing protein 2 isoform X1"/>
    <property type="match status" value="1"/>
</dbReference>
<feature type="compositionally biased region" description="Polar residues" evidence="4">
    <location>
        <begin position="566"/>
        <end position="577"/>
    </location>
</feature>
<dbReference type="CDD" id="cd05498">
    <property type="entry name" value="Bromo_Brdt_II_like"/>
    <property type="match status" value="1"/>
</dbReference>
<dbReference type="PRINTS" id="PR00503">
    <property type="entry name" value="BROMODOMAIN"/>
</dbReference>
<evidence type="ECO:0000256" key="1">
    <source>
        <dbReference type="ARBA" id="ARBA00022737"/>
    </source>
</evidence>
<dbReference type="OrthoDB" id="6618744at2759"/>
<accession>A0A9P0CEX2</accession>
<dbReference type="Pfam" id="PF17035">
    <property type="entry name" value="BET"/>
    <property type="match status" value="1"/>
</dbReference>
<feature type="region of interest" description="Disordered" evidence="4">
    <location>
        <begin position="452"/>
        <end position="488"/>
    </location>
</feature>
<sequence>MQHETAPGSPVDVKPEIDIKPEVDVKPDLSTVNNNINSNNKVTTNNTASTGGPTAGAKVVPPPRIEPVVKPINGVVQPPVLPPPNRPGRNTNQLQFILKNVFRAVWKHQHSWPFQQPVDANKLNLPDYHKVVTRPMDLGTIKKRLENNYYWCGQECIDDFNTMFNNCMMYNKPGDDVVVMAQTIEKLFLSKIATMPKEEVELELPPPKGFAKGATGGAGSVKKKPPAAPPKPPPKVSRPVASVAPTTIPGSTNTTTIPHVSHNSVPQGAGSHSSIGQGVGRDSISSLSNTSTSPNKVKKGVKRKVDGPPVPATPPSRQNAVSKSAASLHAASQPQSQISGPNQLSASLKYCNVILKELFSEAHSGYAWPFYKPVDAEMLGLRDYHDIIKKPMDLGTVKMKLNKREYRTAADFAADVRLIFTNCYKYNPPNHDVVTMARKLQDVFEMRYAKLPDENGSVAPPPRANHAPSDASSDSDSDSDSADSEDERANKLKLLQEQLKNMQEQMKKLVEETSRKSKKKPRKDSTSPGSAVAAKKAKKSSGTGAMNNSGIGGAAVPNYGAGDAKANQTTPARQTNAGKAKPAGKTAVRNNVAKRPRNNSKAANARKKNNAIPAFDSEEEDIAKPMTYDEKRQLSLDINRLPGDKLGKIVQIIQMREPSLRDSNPDEIEIDFETLKPSTLRELEQSVAQCLRKKQRKPYNKRVAGKSKEDLAERKEELEKRLQDVTGQLGASKKQSKKDGVRGPGTGRLSASSSSSSDSDSSSSSGSSSSSESSDGEPGR</sequence>
<dbReference type="FunFam" id="1.20.920.10:FF:000003">
    <property type="entry name" value="Bromodomain-containing protein 2"/>
    <property type="match status" value="1"/>
</dbReference>
<dbReference type="PANTHER" id="PTHR22880">
    <property type="entry name" value="FALZ-RELATED BROMODOMAIN-CONTAINING PROTEINS"/>
    <property type="match status" value="1"/>
</dbReference>
<feature type="region of interest" description="Disordered" evidence="4">
    <location>
        <begin position="23"/>
        <end position="61"/>
    </location>
</feature>
<protein>
    <submittedName>
        <fullName evidence="7">Uncharacterized protein</fullName>
    </submittedName>
</protein>
<dbReference type="GO" id="GO:0006338">
    <property type="term" value="P:chromatin remodeling"/>
    <property type="evidence" value="ECO:0007669"/>
    <property type="project" value="TreeGrafter"/>
</dbReference>
<feature type="compositionally biased region" description="Low complexity" evidence="4">
    <location>
        <begin position="237"/>
        <end position="258"/>
    </location>
</feature>
<evidence type="ECO:0000259" key="5">
    <source>
        <dbReference type="PROSITE" id="PS50014"/>
    </source>
</evidence>
<dbReference type="InterPro" id="IPR027353">
    <property type="entry name" value="NET_dom"/>
</dbReference>
<dbReference type="InterPro" id="IPR050935">
    <property type="entry name" value="Bromo_chromatin_reader"/>
</dbReference>
<dbReference type="Gene3D" id="1.20.1270.220">
    <property type="match status" value="1"/>
</dbReference>
<feature type="region of interest" description="Disordered" evidence="4">
    <location>
        <begin position="692"/>
        <end position="780"/>
    </location>
</feature>
<feature type="compositionally biased region" description="Polar residues" evidence="4">
    <location>
        <begin position="261"/>
        <end position="276"/>
    </location>
</feature>
<evidence type="ECO:0000259" key="6">
    <source>
        <dbReference type="PROSITE" id="PS51525"/>
    </source>
</evidence>
<dbReference type="PANTHER" id="PTHR22880:SF225">
    <property type="entry name" value="BROMODOMAIN-CONTAINING PROTEIN BET-1-RELATED"/>
    <property type="match status" value="1"/>
</dbReference>
<feature type="compositionally biased region" description="Polar residues" evidence="4">
    <location>
        <begin position="315"/>
        <end position="339"/>
    </location>
</feature>
<feature type="domain" description="NET" evidence="6">
    <location>
        <begin position="616"/>
        <end position="698"/>
    </location>
</feature>
<dbReference type="Proteomes" id="UP001152759">
    <property type="component" value="Chromosome 7"/>
</dbReference>
<dbReference type="InterPro" id="IPR018359">
    <property type="entry name" value="Bromodomain_CS"/>
</dbReference>
<feature type="region of interest" description="Disordered" evidence="4">
    <location>
        <begin position="199"/>
        <end position="339"/>
    </location>
</feature>
<feature type="domain" description="Bromo" evidence="5">
    <location>
        <begin position="362"/>
        <end position="434"/>
    </location>
</feature>
<proteinExistence type="predicted"/>
<feature type="compositionally biased region" description="Low complexity" evidence="4">
    <location>
        <begin position="526"/>
        <end position="545"/>
    </location>
</feature>
<dbReference type="AlphaFoldDB" id="A0A9P0CEX2"/>
<dbReference type="KEGG" id="btab:109041125"/>
<feature type="compositionally biased region" description="Low complexity" evidence="4">
    <location>
        <begin position="752"/>
        <end position="773"/>
    </location>
</feature>
<dbReference type="PROSITE" id="PS00633">
    <property type="entry name" value="BROMODOMAIN_1"/>
    <property type="match status" value="2"/>
</dbReference>
<dbReference type="InterPro" id="IPR036427">
    <property type="entry name" value="Bromodomain-like_sf"/>
</dbReference>
<feature type="compositionally biased region" description="Basic residues" evidence="4">
    <location>
        <begin position="592"/>
        <end position="609"/>
    </location>
</feature>
<feature type="region of interest" description="Disordered" evidence="4">
    <location>
        <begin position="562"/>
        <end position="618"/>
    </location>
</feature>
<dbReference type="Pfam" id="PF00439">
    <property type="entry name" value="Bromodomain"/>
    <property type="match status" value="2"/>
</dbReference>
<feature type="compositionally biased region" description="Low complexity" evidence="4">
    <location>
        <begin position="30"/>
        <end position="50"/>
    </location>
</feature>
<dbReference type="InterPro" id="IPR038336">
    <property type="entry name" value="NET_sf"/>
</dbReference>
<dbReference type="InterPro" id="IPR043509">
    <property type="entry name" value="Bromo_Brdt_II"/>
</dbReference>
<dbReference type="FunFam" id="1.20.920.10:FF:000002">
    <property type="entry name" value="Bromodomain-containing protein 4"/>
    <property type="match status" value="1"/>
</dbReference>
<evidence type="ECO:0000256" key="4">
    <source>
        <dbReference type="SAM" id="MobiDB-lite"/>
    </source>
</evidence>
<keyword evidence="2 3" id="KW-0103">Bromodomain</keyword>
<keyword evidence="8" id="KW-1185">Reference proteome</keyword>
<name>A0A9P0CEX2_BEMTA</name>
<dbReference type="GO" id="GO:0006355">
    <property type="term" value="P:regulation of DNA-templated transcription"/>
    <property type="evidence" value="ECO:0007669"/>
    <property type="project" value="TreeGrafter"/>
</dbReference>
<gene>
    <name evidence="7" type="ORF">BEMITA_LOCUS12193</name>
</gene>
<evidence type="ECO:0000256" key="2">
    <source>
        <dbReference type="ARBA" id="ARBA00023117"/>
    </source>
</evidence>
<feature type="domain" description="Bromo" evidence="5">
    <location>
        <begin position="106"/>
        <end position="178"/>
    </location>
</feature>
<feature type="compositionally biased region" description="Pro residues" evidence="4">
    <location>
        <begin position="226"/>
        <end position="236"/>
    </location>
</feature>